<evidence type="ECO:0000256" key="1">
    <source>
        <dbReference type="ARBA" id="ARBA00022729"/>
    </source>
</evidence>
<dbReference type="Reactome" id="R-RNO-6798695">
    <property type="pathway name" value="Neutrophil degranulation"/>
</dbReference>
<reference evidence="8" key="2">
    <citation type="submission" date="2025-08" db="UniProtKB">
        <authorList>
            <consortium name="Ensembl"/>
        </authorList>
    </citation>
    <scope>IDENTIFICATION</scope>
    <source>
        <strain evidence="8">Brown Norway</strain>
    </source>
</reference>
<evidence type="ECO:0000256" key="4">
    <source>
        <dbReference type="ARBA" id="ARBA00023319"/>
    </source>
</evidence>
<dbReference type="GO" id="GO:0005886">
    <property type="term" value="C:plasma membrane"/>
    <property type="evidence" value="ECO:0000318"/>
    <property type="project" value="GO_Central"/>
</dbReference>
<proteinExistence type="predicted"/>
<dbReference type="GO" id="GO:0032396">
    <property type="term" value="F:inhibitory MHC class I receptor activity"/>
    <property type="evidence" value="ECO:0000318"/>
    <property type="project" value="GO_Central"/>
</dbReference>
<dbReference type="InterPro" id="IPR050412">
    <property type="entry name" value="Ig-like_Receptors_ImmuneReg"/>
</dbReference>
<sequence>QPLRRDAMAFTFNFLLCLGSDAYCPRTSISEPGTLVYRGMQVSISCKGISDAWKYLLYTQKFEHTQPQHTQTSTNCGEKAVFHISSVGKRDGGQYSCLYETTAGWSVHSDKLELVVTGFFDNKPSLSALPRPMVTSGESVTLKCFSQEKYDKFIVTKKGEQKHFMIMKSQKTYVGQFQALFSVGPMTPSSNGTFKCYGYYKANPQVWSEPSDHLVIYVSGEARRQTVWVDSQLLCKILISFNICDFIASETQVHTVENLIRMGMASLVFIILGILLFEAWHNQRQTHHAPGR</sequence>
<keyword evidence="4" id="KW-0393">Immunoglobulin domain</keyword>
<organism evidence="8 9">
    <name type="scientific">Rattus norvegicus</name>
    <name type="common">Rat</name>
    <dbReference type="NCBI Taxonomy" id="10116"/>
    <lineage>
        <taxon>Eukaryota</taxon>
        <taxon>Metazoa</taxon>
        <taxon>Chordata</taxon>
        <taxon>Craniata</taxon>
        <taxon>Vertebrata</taxon>
        <taxon>Euteleostomi</taxon>
        <taxon>Mammalia</taxon>
        <taxon>Eutheria</taxon>
        <taxon>Euarchontoglires</taxon>
        <taxon>Glires</taxon>
        <taxon>Rodentia</taxon>
        <taxon>Myomorpha</taxon>
        <taxon>Muroidea</taxon>
        <taxon>Muridae</taxon>
        <taxon>Murinae</taxon>
        <taxon>Rattus</taxon>
    </lineage>
</organism>
<evidence type="ECO:0000256" key="3">
    <source>
        <dbReference type="ARBA" id="ARBA00023180"/>
    </source>
</evidence>
<feature type="chain" id="PRO_5035234146" description="Immunoglobulin domain-containing protein" evidence="6">
    <location>
        <begin position="23"/>
        <end position="292"/>
    </location>
</feature>
<gene>
    <name evidence="10" type="primary">ENSRNOG00000067708</name>
</gene>
<protein>
    <recommendedName>
        <fullName evidence="7">Immunoglobulin domain-containing protein</fullName>
    </recommendedName>
</protein>
<dbReference type="SUPFAM" id="SSF48726">
    <property type="entry name" value="Immunoglobulin"/>
    <property type="match status" value="2"/>
</dbReference>
<reference evidence="8" key="1">
    <citation type="submission" date="2024-01" db="EMBL/GenBank/DDBJ databases">
        <title>GRCr8: a new rat reference genome assembly contstructed from accurate long reads and long range scaffolding.</title>
        <authorList>
            <person name="Doris P.A."/>
            <person name="Kalbfleisch T."/>
            <person name="Li K."/>
            <person name="Howe K."/>
            <person name="Wood J."/>
        </authorList>
    </citation>
    <scope>NUCLEOTIDE SEQUENCE [LARGE SCALE GENOMIC DNA]</scope>
    <source>
        <strain evidence="8">Brown Norway</strain>
    </source>
</reference>
<dbReference type="GO" id="GO:0002764">
    <property type="term" value="P:immune response-regulating signaling pathway"/>
    <property type="evidence" value="ECO:0000318"/>
    <property type="project" value="GO_Central"/>
</dbReference>
<evidence type="ECO:0000256" key="2">
    <source>
        <dbReference type="ARBA" id="ARBA00023157"/>
    </source>
</evidence>
<dbReference type="InterPro" id="IPR003599">
    <property type="entry name" value="Ig_sub"/>
</dbReference>
<accession>A0A8I6G2R7</accession>
<keyword evidence="2" id="KW-1015">Disulfide bond</keyword>
<dbReference type="AlphaFoldDB" id="A0A8I6G2R7"/>
<keyword evidence="1 6" id="KW-0732">Signal</keyword>
<dbReference type="GeneTree" id="ENSGT01100000263478"/>
<keyword evidence="9" id="KW-1185">Reference proteome</keyword>
<dbReference type="GO" id="GO:0019221">
    <property type="term" value="P:cytokine-mediated signaling pathway"/>
    <property type="evidence" value="ECO:0000318"/>
    <property type="project" value="GO_Central"/>
</dbReference>
<reference evidence="8" key="3">
    <citation type="submission" date="2025-09" db="UniProtKB">
        <authorList>
            <consortium name="Ensembl"/>
        </authorList>
    </citation>
    <scope>IDENTIFICATION</scope>
    <source>
        <strain evidence="8">Brown Norway</strain>
    </source>
</reference>
<evidence type="ECO:0000256" key="5">
    <source>
        <dbReference type="SAM" id="Phobius"/>
    </source>
</evidence>
<dbReference type="FunFam" id="2.60.40.10:FF:000049">
    <property type="entry name" value="Leukocyte immunoglobulin-like receptor subfamily B member 1"/>
    <property type="match status" value="2"/>
</dbReference>
<dbReference type="SMART" id="SM00409">
    <property type="entry name" value="IG"/>
    <property type="match status" value="2"/>
</dbReference>
<name>A0A8I6G2R7_RAT</name>
<dbReference type="AGR" id="RGD:150341329"/>
<keyword evidence="5" id="KW-1133">Transmembrane helix</keyword>
<dbReference type="Proteomes" id="UP000002494">
    <property type="component" value="Chromosome 1"/>
</dbReference>
<dbReference type="Pfam" id="PF00047">
    <property type="entry name" value="ig"/>
    <property type="match status" value="2"/>
</dbReference>
<keyword evidence="5" id="KW-0812">Transmembrane</keyword>
<feature type="signal peptide" evidence="6">
    <location>
        <begin position="1"/>
        <end position="22"/>
    </location>
</feature>
<evidence type="ECO:0000313" key="8">
    <source>
        <dbReference type="Ensembl" id="ENSRNOP00000078436.1"/>
    </source>
</evidence>
<dbReference type="PANTHER" id="PTHR11738:SF187">
    <property type="entry name" value="LEUKOCYTE IMMUNOGLOBULIN-LIKE RECEPTOR SUBFAMILY A MEMBER 6-RELATED"/>
    <property type="match status" value="1"/>
</dbReference>
<dbReference type="InterPro" id="IPR036179">
    <property type="entry name" value="Ig-like_dom_sf"/>
</dbReference>
<dbReference type="Gene3D" id="2.60.40.10">
    <property type="entry name" value="Immunoglobulins"/>
    <property type="match status" value="2"/>
</dbReference>
<feature type="domain" description="Immunoglobulin" evidence="7">
    <location>
        <begin position="129"/>
        <end position="216"/>
    </location>
</feature>
<feature type="transmembrane region" description="Helical" evidence="5">
    <location>
        <begin position="259"/>
        <end position="277"/>
    </location>
</feature>
<dbReference type="Ensembl" id="ENSRNOT00000118473.2">
    <property type="protein sequence ID" value="ENSRNOP00000078436.1"/>
    <property type="gene ID" value="ENSRNOG00000067708.2"/>
</dbReference>
<feature type="domain" description="Immunoglobulin" evidence="7">
    <location>
        <begin position="31"/>
        <end position="117"/>
    </location>
</feature>
<dbReference type="RGD" id="150341329">
    <property type="gene designation" value="ENSRNOG00000067708"/>
</dbReference>
<dbReference type="InterPro" id="IPR013783">
    <property type="entry name" value="Ig-like_fold"/>
</dbReference>
<dbReference type="OrthoDB" id="9808644at2759"/>
<evidence type="ECO:0000256" key="6">
    <source>
        <dbReference type="SAM" id="SignalP"/>
    </source>
</evidence>
<dbReference type="InterPro" id="IPR013151">
    <property type="entry name" value="Immunoglobulin_dom"/>
</dbReference>
<evidence type="ECO:0000313" key="10">
    <source>
        <dbReference type="RGD" id="150341329"/>
    </source>
</evidence>
<dbReference type="PANTHER" id="PTHR11738">
    <property type="entry name" value="MHC CLASS I NK CELL RECEPTOR"/>
    <property type="match status" value="1"/>
</dbReference>
<evidence type="ECO:0000313" key="9">
    <source>
        <dbReference type="Proteomes" id="UP000002494"/>
    </source>
</evidence>
<keyword evidence="5" id="KW-0472">Membrane</keyword>
<keyword evidence="3" id="KW-0325">Glycoprotein</keyword>
<evidence type="ECO:0000259" key="7">
    <source>
        <dbReference type="SMART" id="SM00409"/>
    </source>
</evidence>